<dbReference type="GO" id="GO:0008299">
    <property type="term" value="P:isoprenoid biosynthetic process"/>
    <property type="evidence" value="ECO:0007669"/>
    <property type="project" value="UniProtKB-UniRule"/>
</dbReference>
<dbReference type="PROSITE" id="PS00943">
    <property type="entry name" value="UBIA"/>
    <property type="match status" value="1"/>
</dbReference>
<dbReference type="GO" id="GO:0008412">
    <property type="term" value="F:4-hydroxybenzoate polyprenyltransferase activity"/>
    <property type="evidence" value="ECO:0007669"/>
    <property type="project" value="UniProtKB-EC"/>
</dbReference>
<comment type="pathway">
    <text evidence="15">Cofactor biosynthesis; ubiquinone biosynthesis.</text>
</comment>
<dbReference type="UniPathway" id="UPA00232"/>
<protein>
    <recommendedName>
        <fullName evidence="15">4-hydroxybenzoate polyprenyltransferase, mitochondrial</fullName>
        <shortName evidence="15">4-HB polyprenyltransferase</shortName>
        <ecNumber evidence="15">2.5.1.39</ecNumber>
    </recommendedName>
    <alternativeName>
        <fullName evidence="15">Para-hydroxybenzoate--polyprenyltransferase</fullName>
        <shortName evidence="15">PHB:PPT</shortName>
        <shortName evidence="15">PHB:polyprenyltransferase</shortName>
    </alternativeName>
</protein>
<evidence type="ECO:0000256" key="8">
    <source>
        <dbReference type="ARBA" id="ARBA00022946"/>
    </source>
</evidence>
<keyword evidence="11 15" id="KW-0414">Isoprene biosynthesis</keyword>
<dbReference type="FunFam" id="1.10.357.140:FF:000003">
    <property type="entry name" value="4-hydroxybenzoate polyprenyltransferase, mitochondrial"/>
    <property type="match status" value="1"/>
</dbReference>
<feature type="transmembrane region" description="Helical" evidence="15">
    <location>
        <begin position="220"/>
        <end position="241"/>
    </location>
</feature>
<dbReference type="NCBIfam" id="TIGR01474">
    <property type="entry name" value="ubiA_proteo"/>
    <property type="match status" value="1"/>
</dbReference>
<keyword evidence="8" id="KW-0809">Transit peptide</keyword>
<dbReference type="GO" id="GO:0005743">
    <property type="term" value="C:mitochondrial inner membrane"/>
    <property type="evidence" value="ECO:0007669"/>
    <property type="project" value="UniProtKB-SubCell"/>
</dbReference>
<keyword evidence="9 15" id="KW-1133">Transmembrane helix</keyword>
<evidence type="ECO:0000256" key="10">
    <source>
        <dbReference type="ARBA" id="ARBA00023136"/>
    </source>
</evidence>
<evidence type="ECO:0000256" key="5">
    <source>
        <dbReference type="ARBA" id="ARBA00022688"/>
    </source>
</evidence>
<keyword evidence="10 15" id="KW-0472">Membrane</keyword>
<evidence type="ECO:0000313" key="16">
    <source>
        <dbReference type="EMBL" id="VVC28931.1"/>
    </source>
</evidence>
<keyword evidence="7 15" id="KW-0999">Mitochondrion inner membrane</keyword>
<dbReference type="InterPro" id="IPR030470">
    <property type="entry name" value="UbiA_prenylTrfase_CS"/>
</dbReference>
<dbReference type="OrthoDB" id="18170at2759"/>
<evidence type="ECO:0000256" key="14">
    <source>
        <dbReference type="ARBA" id="ARBA00051182"/>
    </source>
</evidence>
<accession>A0A5E4MHW7</accession>
<keyword evidence="6 15" id="KW-0812">Transmembrane</keyword>
<evidence type="ECO:0000256" key="1">
    <source>
        <dbReference type="ARBA" id="ARBA00001946"/>
    </source>
</evidence>
<dbReference type="Gene3D" id="1.10.357.140">
    <property type="entry name" value="UbiA prenyltransferase"/>
    <property type="match status" value="1"/>
</dbReference>
<reference evidence="16 17" key="1">
    <citation type="submission" date="2019-08" db="EMBL/GenBank/DDBJ databases">
        <authorList>
            <person name="Alioto T."/>
            <person name="Alioto T."/>
            <person name="Gomez Garrido J."/>
        </authorList>
    </citation>
    <scope>NUCLEOTIDE SEQUENCE [LARGE SCALE GENOMIC DNA]</scope>
</reference>
<dbReference type="CDD" id="cd13959">
    <property type="entry name" value="PT_UbiA_COQ2"/>
    <property type="match status" value="1"/>
</dbReference>
<evidence type="ECO:0000256" key="9">
    <source>
        <dbReference type="ARBA" id="ARBA00022989"/>
    </source>
</evidence>
<dbReference type="AlphaFoldDB" id="A0A5E4MHW7"/>
<comment type="function">
    <text evidence="15">Catalyzes the prenylation of para-hydroxybenzoate (PHB) with an all-trans polyprenyl group. Mediates the second step in the final reaction sequence of coenzyme Q (CoQ) biosynthesis, which is the condensation of the polyisoprenoid side chain with PHB, generating the first membrane-bound Q intermediate.</text>
</comment>
<name>A0A5E4MHW7_9HEMI</name>
<evidence type="ECO:0000256" key="6">
    <source>
        <dbReference type="ARBA" id="ARBA00022692"/>
    </source>
</evidence>
<dbReference type="Gene3D" id="1.20.120.1780">
    <property type="entry name" value="UbiA prenyltransferase"/>
    <property type="match status" value="1"/>
</dbReference>
<dbReference type="GO" id="GO:0006744">
    <property type="term" value="P:ubiquinone biosynthetic process"/>
    <property type="evidence" value="ECO:0007669"/>
    <property type="project" value="UniProtKB-UniRule"/>
</dbReference>
<dbReference type="HAMAP" id="MF_01635">
    <property type="entry name" value="UbiA"/>
    <property type="match status" value="1"/>
</dbReference>
<gene>
    <name evidence="15" type="primary">coq2</name>
    <name evidence="16" type="ORF">CINCED_3A002455</name>
</gene>
<evidence type="ECO:0000256" key="11">
    <source>
        <dbReference type="ARBA" id="ARBA00023229"/>
    </source>
</evidence>
<comment type="subcellular location">
    <subcellularLocation>
        <location evidence="2">Membrane</location>
        <topology evidence="2">Multi-pass membrane protein</topology>
    </subcellularLocation>
    <subcellularLocation>
        <location evidence="15">Mitochondrion inner membrane</location>
        <topology evidence="15">Multi-pass membrane protein</topology>
        <orientation evidence="15">Matrix side</orientation>
    </subcellularLocation>
</comment>
<dbReference type="PANTHER" id="PTHR11048">
    <property type="entry name" value="PRENYLTRANSFERASES"/>
    <property type="match status" value="1"/>
</dbReference>
<dbReference type="PANTHER" id="PTHR11048:SF28">
    <property type="entry name" value="4-HYDROXYBENZOATE POLYPRENYLTRANSFERASE, MITOCHONDRIAL"/>
    <property type="match status" value="1"/>
</dbReference>
<dbReference type="Pfam" id="PF01040">
    <property type="entry name" value="UbiA"/>
    <property type="match status" value="1"/>
</dbReference>
<dbReference type="Proteomes" id="UP000325440">
    <property type="component" value="Unassembled WGS sequence"/>
</dbReference>
<keyword evidence="15" id="KW-0496">Mitochondrion</keyword>
<evidence type="ECO:0000256" key="3">
    <source>
        <dbReference type="ARBA" id="ARBA00005985"/>
    </source>
</evidence>
<keyword evidence="4 15" id="KW-0808">Transferase</keyword>
<proteinExistence type="inferred from homology"/>
<evidence type="ECO:0000256" key="15">
    <source>
        <dbReference type="HAMAP-Rule" id="MF_03189"/>
    </source>
</evidence>
<comment type="similarity">
    <text evidence="3 15">Belongs to the UbiA prenyltransferase family.</text>
</comment>
<dbReference type="InterPro" id="IPR006370">
    <property type="entry name" value="HB_polyprenyltransferase-like"/>
</dbReference>
<comment type="catalytic activity">
    <reaction evidence="14">
        <text>an all-trans-polyprenyl diphosphate + 4-hydroxybenzoate = a 4-hydroxy-3-(all-trans-polyprenyl)benzoate + diphosphate</text>
        <dbReference type="Rhea" id="RHEA:44504"/>
        <dbReference type="Rhea" id="RHEA-COMP:9514"/>
        <dbReference type="Rhea" id="RHEA-COMP:9564"/>
        <dbReference type="ChEBI" id="CHEBI:17879"/>
        <dbReference type="ChEBI" id="CHEBI:33019"/>
        <dbReference type="ChEBI" id="CHEBI:58914"/>
        <dbReference type="ChEBI" id="CHEBI:78396"/>
        <dbReference type="EC" id="2.5.1.39"/>
    </reaction>
    <physiologicalReaction direction="left-to-right" evidence="14">
        <dbReference type="Rhea" id="RHEA:44505"/>
    </physiologicalReaction>
</comment>
<evidence type="ECO:0000256" key="4">
    <source>
        <dbReference type="ARBA" id="ARBA00022679"/>
    </source>
</evidence>
<evidence type="ECO:0000256" key="7">
    <source>
        <dbReference type="ARBA" id="ARBA00022792"/>
    </source>
</evidence>
<dbReference type="EC" id="2.5.1.39" evidence="15"/>
<dbReference type="InterPro" id="IPR044878">
    <property type="entry name" value="UbiA_sf"/>
</dbReference>
<keyword evidence="17" id="KW-1185">Reference proteome</keyword>
<keyword evidence="5 15" id="KW-0831">Ubiquinone biosynthesis</keyword>
<comment type="catalytic activity">
    <reaction evidence="12">
        <text>all-trans-decaprenyl diphosphate + 4-hydroxybenzoate = 4-hydroxy-3-(all-trans-decaprenyl)benzoate + diphosphate</text>
        <dbReference type="Rhea" id="RHEA:44564"/>
        <dbReference type="ChEBI" id="CHEBI:17879"/>
        <dbReference type="ChEBI" id="CHEBI:33019"/>
        <dbReference type="ChEBI" id="CHEBI:60721"/>
        <dbReference type="ChEBI" id="CHEBI:84503"/>
        <dbReference type="EC" id="2.5.1.39"/>
    </reaction>
    <physiologicalReaction direction="left-to-right" evidence="12">
        <dbReference type="Rhea" id="RHEA:44565"/>
    </physiologicalReaction>
</comment>
<dbReference type="InterPro" id="IPR039653">
    <property type="entry name" value="Prenyltransferase"/>
</dbReference>
<evidence type="ECO:0000256" key="12">
    <source>
        <dbReference type="ARBA" id="ARBA00049890"/>
    </source>
</evidence>
<comment type="cofactor">
    <cofactor evidence="1 15">
        <name>Mg(2+)</name>
        <dbReference type="ChEBI" id="CHEBI:18420"/>
    </cofactor>
</comment>
<evidence type="ECO:0000313" key="17">
    <source>
        <dbReference type="Proteomes" id="UP000325440"/>
    </source>
</evidence>
<dbReference type="InterPro" id="IPR000537">
    <property type="entry name" value="UbiA_prenyltransferase"/>
</dbReference>
<dbReference type="EMBL" id="CABPRJ010000485">
    <property type="protein sequence ID" value="VVC28931.1"/>
    <property type="molecule type" value="Genomic_DNA"/>
</dbReference>
<feature type="transmembrane region" description="Helical" evidence="15">
    <location>
        <begin position="192"/>
        <end position="211"/>
    </location>
</feature>
<comment type="catalytic activity">
    <reaction evidence="13">
        <text>all-trans-nonaprenyl diphosphate + 4-hydroxybenzoate = 4-hydroxy-3-(all-trans-nonaprenyl)benzoate + diphosphate</text>
        <dbReference type="Rhea" id="RHEA:17709"/>
        <dbReference type="ChEBI" id="CHEBI:17879"/>
        <dbReference type="ChEBI" id="CHEBI:33019"/>
        <dbReference type="ChEBI" id="CHEBI:58391"/>
        <dbReference type="ChEBI" id="CHEBI:84502"/>
        <dbReference type="EC" id="2.5.1.39"/>
    </reaction>
    <physiologicalReaction direction="left-to-right" evidence="13">
        <dbReference type="Rhea" id="RHEA:17710"/>
    </physiologicalReaction>
</comment>
<organism evidence="16 17">
    <name type="scientific">Cinara cedri</name>
    <dbReference type="NCBI Taxonomy" id="506608"/>
    <lineage>
        <taxon>Eukaryota</taxon>
        <taxon>Metazoa</taxon>
        <taxon>Ecdysozoa</taxon>
        <taxon>Arthropoda</taxon>
        <taxon>Hexapoda</taxon>
        <taxon>Insecta</taxon>
        <taxon>Pterygota</taxon>
        <taxon>Neoptera</taxon>
        <taxon>Paraneoptera</taxon>
        <taxon>Hemiptera</taxon>
        <taxon>Sternorrhyncha</taxon>
        <taxon>Aphidomorpha</taxon>
        <taxon>Aphidoidea</taxon>
        <taxon>Aphididae</taxon>
        <taxon>Lachninae</taxon>
        <taxon>Cinara</taxon>
    </lineage>
</organism>
<dbReference type="FunFam" id="1.20.120.1780:FF:000001">
    <property type="entry name" value="4-hydroxybenzoate octaprenyltransferase"/>
    <property type="match status" value="1"/>
</dbReference>
<evidence type="ECO:0000256" key="13">
    <source>
        <dbReference type="ARBA" id="ARBA00050454"/>
    </source>
</evidence>
<sequence length="384" mass="42832">MIVTEMRLINWRFSKSIGTKLKLPVHVYYLTLLTEGRKTVCGNLSLLSNIRFTRCCSMNSKVLITETSKPVDQDQPKNIVSSTIGPYLDLMRFSRPTGWLLLYWPCTWSIALASAAGDLPNFEMLGLFGVGAIIMRGAGCTINDMWDKDIDKKVDRTKNRPLVIKSLSMLDAWVFLGGQLGISLIILLQLNLYTIAVGASSLVLVTLYPLMKRITNWPQFILGLTFNWGALLGWSAIHSTIDFTACLPLYAAGVTWTLFYDTIYGHQDRKDDKKHNILSTAVLFGSKSKLWLTSFATMSLGSLITCGISTGQTWPYYLAISAAGAHMFNQVYTLDINNPKDCSAKFVSNNHVGWIMFLGIALSTLLKTSNDNDESENNNLKSNY</sequence>
<evidence type="ECO:0000256" key="2">
    <source>
        <dbReference type="ARBA" id="ARBA00004141"/>
    </source>
</evidence>
<feature type="transmembrane region" description="Helical" evidence="15">
    <location>
        <begin position="247"/>
        <end position="264"/>
    </location>
</feature>